<gene>
    <name evidence="8" type="ORF">QQX98_009772</name>
</gene>
<accession>A0ABR1GRC8</accession>
<keyword evidence="7" id="KW-0539">Nucleus</keyword>
<evidence type="ECO:0000256" key="6">
    <source>
        <dbReference type="ARBA" id="ARBA00023163"/>
    </source>
</evidence>
<proteinExistence type="predicted"/>
<evidence type="ECO:0000256" key="2">
    <source>
        <dbReference type="ARBA" id="ARBA00022723"/>
    </source>
</evidence>
<name>A0ABR1GRC8_9HYPO</name>
<keyword evidence="4" id="KW-0805">Transcription regulation</keyword>
<evidence type="ECO:0000256" key="1">
    <source>
        <dbReference type="ARBA" id="ARBA00004123"/>
    </source>
</evidence>
<dbReference type="EMBL" id="JAZAVJ010000200">
    <property type="protein sequence ID" value="KAK7408057.1"/>
    <property type="molecule type" value="Genomic_DNA"/>
</dbReference>
<comment type="subcellular location">
    <subcellularLocation>
        <location evidence="1">Nucleus</location>
    </subcellularLocation>
</comment>
<dbReference type="CDD" id="cd12148">
    <property type="entry name" value="fungal_TF_MHR"/>
    <property type="match status" value="1"/>
</dbReference>
<organism evidence="8 9">
    <name type="scientific">Neonectria punicea</name>
    <dbReference type="NCBI Taxonomy" id="979145"/>
    <lineage>
        <taxon>Eukaryota</taxon>
        <taxon>Fungi</taxon>
        <taxon>Dikarya</taxon>
        <taxon>Ascomycota</taxon>
        <taxon>Pezizomycotina</taxon>
        <taxon>Sordariomycetes</taxon>
        <taxon>Hypocreomycetidae</taxon>
        <taxon>Hypocreales</taxon>
        <taxon>Nectriaceae</taxon>
        <taxon>Neonectria</taxon>
    </lineage>
</organism>
<dbReference type="Proteomes" id="UP001498476">
    <property type="component" value="Unassembled WGS sequence"/>
</dbReference>
<evidence type="ECO:0000256" key="4">
    <source>
        <dbReference type="ARBA" id="ARBA00023015"/>
    </source>
</evidence>
<keyword evidence="6" id="KW-0804">Transcription</keyword>
<dbReference type="PANTHER" id="PTHR47782:SF12">
    <property type="entry name" value="ZN(II)2CYS6 TRANSCRIPTION FACTOR (EUROFUNG)"/>
    <property type="match status" value="1"/>
</dbReference>
<sequence>MEDYKATYNESLLFLYRGQLTNRENVQDEVFLECMQAASDICASCKCLYIGKPINYTWSTLHVIFLAGLTNLHCLWTSSAVRQAVRIDSVSNTFTTCTMLLAIMAERWEGAAPYRDLFEALASRAMAMLVERNHEERAPTLPTPASNSGNPNMEDLTQWASQIADVGMPDAFGSLLSSLIGDYSLDPQEFQDSLWEF</sequence>
<evidence type="ECO:0000256" key="5">
    <source>
        <dbReference type="ARBA" id="ARBA00023125"/>
    </source>
</evidence>
<protein>
    <submittedName>
        <fullName evidence="8">Uncharacterized protein</fullName>
    </submittedName>
</protein>
<keyword evidence="2" id="KW-0479">Metal-binding</keyword>
<dbReference type="PANTHER" id="PTHR47782">
    <property type="entry name" value="ZN(II)2CYS6 TRANSCRIPTION FACTOR (EUROFUNG)-RELATED"/>
    <property type="match status" value="1"/>
</dbReference>
<keyword evidence="5" id="KW-0238">DNA-binding</keyword>
<evidence type="ECO:0000256" key="7">
    <source>
        <dbReference type="ARBA" id="ARBA00023242"/>
    </source>
</evidence>
<evidence type="ECO:0000313" key="8">
    <source>
        <dbReference type="EMBL" id="KAK7408057.1"/>
    </source>
</evidence>
<evidence type="ECO:0000256" key="3">
    <source>
        <dbReference type="ARBA" id="ARBA00022833"/>
    </source>
</evidence>
<reference evidence="8 9" key="1">
    <citation type="journal article" date="2025" name="Microbiol. Resour. Announc.">
        <title>Draft genome sequences for Neonectria magnoliae and Neonectria punicea, canker pathogens of Liriodendron tulipifera and Acer saccharum in West Virginia.</title>
        <authorList>
            <person name="Petronek H.M."/>
            <person name="Kasson M.T."/>
            <person name="Metheny A.M."/>
            <person name="Stauder C.M."/>
            <person name="Lovett B."/>
            <person name="Lynch S.C."/>
            <person name="Garnas J.R."/>
            <person name="Kasson L.R."/>
            <person name="Stajich J.E."/>
        </authorList>
    </citation>
    <scope>NUCLEOTIDE SEQUENCE [LARGE SCALE GENOMIC DNA]</scope>
    <source>
        <strain evidence="8 9">NRRL 64653</strain>
    </source>
</reference>
<comment type="caution">
    <text evidence="8">The sequence shown here is derived from an EMBL/GenBank/DDBJ whole genome shotgun (WGS) entry which is preliminary data.</text>
</comment>
<keyword evidence="3" id="KW-0862">Zinc</keyword>
<dbReference type="InterPro" id="IPR052202">
    <property type="entry name" value="Yeast_MetPath_Reg"/>
</dbReference>
<evidence type="ECO:0000313" key="9">
    <source>
        <dbReference type="Proteomes" id="UP001498476"/>
    </source>
</evidence>
<keyword evidence="9" id="KW-1185">Reference proteome</keyword>